<feature type="transmembrane region" description="Helical" evidence="2">
    <location>
        <begin position="50"/>
        <end position="70"/>
    </location>
</feature>
<reference evidence="3 4" key="1">
    <citation type="submission" date="2016-03" db="EMBL/GenBank/DDBJ databases">
        <title>Niastella vici sp. nov., isolated from farmland soil.</title>
        <authorList>
            <person name="Chen L."/>
            <person name="Wang D."/>
            <person name="Yang S."/>
            <person name="Wang G."/>
        </authorList>
    </citation>
    <scope>NUCLEOTIDE SEQUENCE [LARGE SCALE GENOMIC DNA]</scope>
    <source>
        <strain evidence="3 4">DJ57</strain>
    </source>
</reference>
<dbReference type="Proteomes" id="UP000192796">
    <property type="component" value="Unassembled WGS sequence"/>
</dbReference>
<dbReference type="AlphaFoldDB" id="A0A1V9G8L6"/>
<feature type="compositionally biased region" description="Basic residues" evidence="1">
    <location>
        <begin position="277"/>
        <end position="286"/>
    </location>
</feature>
<feature type="region of interest" description="Disordered" evidence="1">
    <location>
        <begin position="368"/>
        <end position="389"/>
    </location>
</feature>
<organism evidence="3 4">
    <name type="scientific">Niastella vici</name>
    <dbReference type="NCBI Taxonomy" id="1703345"/>
    <lineage>
        <taxon>Bacteria</taxon>
        <taxon>Pseudomonadati</taxon>
        <taxon>Bacteroidota</taxon>
        <taxon>Chitinophagia</taxon>
        <taxon>Chitinophagales</taxon>
        <taxon>Chitinophagaceae</taxon>
        <taxon>Niastella</taxon>
    </lineage>
</organism>
<evidence type="ECO:0000313" key="4">
    <source>
        <dbReference type="Proteomes" id="UP000192796"/>
    </source>
</evidence>
<evidence type="ECO:0008006" key="5">
    <source>
        <dbReference type="Google" id="ProtNLM"/>
    </source>
</evidence>
<keyword evidence="2" id="KW-0472">Membrane</keyword>
<evidence type="ECO:0000256" key="1">
    <source>
        <dbReference type="SAM" id="MobiDB-lite"/>
    </source>
</evidence>
<accession>A0A1V9G8L6</accession>
<keyword evidence="4" id="KW-1185">Reference proteome</keyword>
<keyword evidence="2" id="KW-1133">Transmembrane helix</keyword>
<feature type="compositionally biased region" description="Polar residues" evidence="1">
    <location>
        <begin position="234"/>
        <end position="276"/>
    </location>
</feature>
<keyword evidence="2" id="KW-0812">Transmembrane</keyword>
<evidence type="ECO:0000256" key="2">
    <source>
        <dbReference type="SAM" id="Phobius"/>
    </source>
</evidence>
<evidence type="ECO:0000313" key="3">
    <source>
        <dbReference type="EMBL" id="OQP67001.1"/>
    </source>
</evidence>
<sequence>MNSKHPYEKHLAEKLVQLPPPDDPDQNWQRMKTLLDKNMPRGGGGSGGSYRWWITGTVIVAVVVGTWFGGKTFLTREQRNESVAGTIKTVNNKTASSVASTENNAEQPGGFADADNSAGSTAKPKTKLPGAAYASSTSPAGNDNAVAGDQPVPVTTGKANENNYGESKKDIAATNSSAKNNAITIEEAEKARSSGNNENNPRLLANNNSPAATETPSSYHSKTSPDRNKIYASDSKNNKTSAGNKHTTNNRHQPANNYTNIQANEASVVKNTTGRRVTNKKGKNPIKKAGVDENGENTAGNEEAEKHPYTYKPKITLPSQPSTGSELKASPVTYDINYTAALVVSPSGVIQREFTYYTQADLFPDMATRNKPANRKASRESTSPEDKSFAVGLSLPLGFPVGDQQAMGYNRNAGVNTLSDYIPSPHFQYHFNNKTYIQVGLQFSAPQYISPVLLYQEKLYSGGPVPSEQITSITARKLYYFNLPLTIYHSPLKNFYLGTGLQYSSLLSGIAQYEKIKRSMAGPQQEYVLENYFTRFGNDWLSHRLNGNELRLLIDMSYYWSKFTVGLQYNQAFNNYVSFQVTPTSPYTFDKNKSLQFYLRYNIWEDKKRKQPKGQSLLTLK</sequence>
<feature type="compositionally biased region" description="Polar residues" evidence="1">
    <location>
        <begin position="93"/>
        <end position="106"/>
    </location>
</feature>
<dbReference type="STRING" id="1703345.A3860_01180"/>
<dbReference type="EMBL" id="LVYD01000001">
    <property type="protein sequence ID" value="OQP67001.1"/>
    <property type="molecule type" value="Genomic_DNA"/>
</dbReference>
<gene>
    <name evidence="3" type="ORF">A3860_01180</name>
</gene>
<feature type="compositionally biased region" description="Low complexity" evidence="1">
    <location>
        <begin position="196"/>
        <end position="212"/>
    </location>
</feature>
<name>A0A1V9G8L6_9BACT</name>
<proteinExistence type="predicted"/>
<feature type="compositionally biased region" description="Basic and acidic residues" evidence="1">
    <location>
        <begin position="377"/>
        <end position="388"/>
    </location>
</feature>
<feature type="region of interest" description="Disordered" evidence="1">
    <location>
        <begin position="189"/>
        <end position="326"/>
    </location>
</feature>
<feature type="region of interest" description="Disordered" evidence="1">
    <location>
        <begin position="93"/>
        <end position="175"/>
    </location>
</feature>
<comment type="caution">
    <text evidence="3">The sequence shown here is derived from an EMBL/GenBank/DDBJ whole genome shotgun (WGS) entry which is preliminary data.</text>
</comment>
<protein>
    <recommendedName>
        <fullName evidence="5">Outer membrane protein beta-barrel domain-containing protein</fullName>
    </recommendedName>
</protein>